<organism evidence="7 8">
    <name type="scientific">Leptospira barantonii</name>
    <dbReference type="NCBI Taxonomy" id="2023184"/>
    <lineage>
        <taxon>Bacteria</taxon>
        <taxon>Pseudomonadati</taxon>
        <taxon>Spirochaetota</taxon>
        <taxon>Spirochaetia</taxon>
        <taxon>Leptospirales</taxon>
        <taxon>Leptospiraceae</taxon>
        <taxon>Leptospira</taxon>
    </lineage>
</organism>
<dbReference type="InterPro" id="IPR036390">
    <property type="entry name" value="WH_DNA-bd_sf"/>
</dbReference>
<reference evidence="7 8" key="1">
    <citation type="submission" date="2017-07" db="EMBL/GenBank/DDBJ databases">
        <title>Leptospira spp. isolated from tropical soils.</title>
        <authorList>
            <person name="Thibeaux R."/>
            <person name="Iraola G."/>
            <person name="Ferres I."/>
            <person name="Bierque E."/>
            <person name="Girault D."/>
            <person name="Soupe-Gilbert M.-E."/>
            <person name="Picardeau M."/>
            <person name="Goarant C."/>
        </authorList>
    </citation>
    <scope>NUCLEOTIDE SEQUENCE [LARGE SCALE GENOMIC DNA]</scope>
    <source>
        <strain evidence="7 8">FH4-C-A1</strain>
    </source>
</reference>
<evidence type="ECO:0000313" key="8">
    <source>
        <dbReference type="Proteomes" id="UP000231879"/>
    </source>
</evidence>
<gene>
    <name evidence="7" type="ORF">CH367_12840</name>
</gene>
<keyword evidence="3" id="KW-0805">Transcription regulation</keyword>
<dbReference type="PROSITE" id="PS50949">
    <property type="entry name" value="HTH_GNTR"/>
    <property type="match status" value="1"/>
</dbReference>
<dbReference type="Gene3D" id="3.90.1150.10">
    <property type="entry name" value="Aspartate Aminotransferase, domain 1"/>
    <property type="match status" value="1"/>
</dbReference>
<keyword evidence="4" id="KW-0238">DNA-binding</keyword>
<dbReference type="Proteomes" id="UP000231879">
    <property type="component" value="Unassembled WGS sequence"/>
</dbReference>
<dbReference type="InterPro" id="IPR051446">
    <property type="entry name" value="HTH_trans_reg/aminotransferase"/>
</dbReference>
<dbReference type="Pfam" id="PF00392">
    <property type="entry name" value="GntR"/>
    <property type="match status" value="1"/>
</dbReference>
<evidence type="ECO:0000256" key="2">
    <source>
        <dbReference type="ARBA" id="ARBA00022898"/>
    </source>
</evidence>
<accession>A0ABX4NJH3</accession>
<dbReference type="PANTHER" id="PTHR46577">
    <property type="entry name" value="HTH-TYPE TRANSCRIPTIONAL REGULATORY PROTEIN GABR"/>
    <property type="match status" value="1"/>
</dbReference>
<dbReference type="Gene3D" id="1.10.10.10">
    <property type="entry name" value="Winged helix-like DNA-binding domain superfamily/Winged helix DNA-binding domain"/>
    <property type="match status" value="1"/>
</dbReference>
<protein>
    <recommendedName>
        <fullName evidence="6">HTH gntR-type domain-containing protein</fullName>
    </recommendedName>
</protein>
<dbReference type="SUPFAM" id="SSF46785">
    <property type="entry name" value="Winged helix' DNA-binding domain"/>
    <property type="match status" value="1"/>
</dbReference>
<evidence type="ECO:0000256" key="4">
    <source>
        <dbReference type="ARBA" id="ARBA00023125"/>
    </source>
</evidence>
<evidence type="ECO:0000256" key="1">
    <source>
        <dbReference type="ARBA" id="ARBA00005384"/>
    </source>
</evidence>
<evidence type="ECO:0000313" key="7">
    <source>
        <dbReference type="EMBL" id="PJZ56968.1"/>
    </source>
</evidence>
<dbReference type="InterPro" id="IPR004839">
    <property type="entry name" value="Aminotransferase_I/II_large"/>
</dbReference>
<dbReference type="InterPro" id="IPR015421">
    <property type="entry name" value="PyrdxlP-dep_Trfase_major"/>
</dbReference>
<evidence type="ECO:0000259" key="6">
    <source>
        <dbReference type="PROSITE" id="PS50949"/>
    </source>
</evidence>
<dbReference type="InterPro" id="IPR015424">
    <property type="entry name" value="PyrdxlP-dep_Trfase"/>
</dbReference>
<dbReference type="Gene3D" id="3.40.640.10">
    <property type="entry name" value="Type I PLP-dependent aspartate aminotransferase-like (Major domain)"/>
    <property type="match status" value="1"/>
</dbReference>
<dbReference type="CDD" id="cd07377">
    <property type="entry name" value="WHTH_GntR"/>
    <property type="match status" value="1"/>
</dbReference>
<dbReference type="InterPro" id="IPR036388">
    <property type="entry name" value="WH-like_DNA-bd_sf"/>
</dbReference>
<dbReference type="CDD" id="cd00609">
    <property type="entry name" value="AAT_like"/>
    <property type="match status" value="1"/>
</dbReference>
<name>A0ABX4NJH3_9LEPT</name>
<dbReference type="Pfam" id="PF00155">
    <property type="entry name" value="Aminotran_1_2"/>
    <property type="match status" value="1"/>
</dbReference>
<evidence type="ECO:0000256" key="5">
    <source>
        <dbReference type="ARBA" id="ARBA00023163"/>
    </source>
</evidence>
<feature type="domain" description="HTH gntR-type" evidence="6">
    <location>
        <begin position="40"/>
        <end position="108"/>
    </location>
</feature>
<dbReference type="SUPFAM" id="SSF53383">
    <property type="entry name" value="PLP-dependent transferases"/>
    <property type="match status" value="1"/>
</dbReference>
<comment type="similarity">
    <text evidence="1">In the C-terminal section; belongs to the class-I pyridoxal-phosphate-dependent aminotransferase family.</text>
</comment>
<dbReference type="InterPro" id="IPR000524">
    <property type="entry name" value="Tscrpt_reg_HTH_GntR"/>
</dbReference>
<dbReference type="EMBL" id="NPDS01000005">
    <property type="protein sequence ID" value="PJZ56968.1"/>
    <property type="molecule type" value="Genomic_DNA"/>
</dbReference>
<keyword evidence="2" id="KW-0663">Pyridoxal phosphate</keyword>
<dbReference type="InterPro" id="IPR015422">
    <property type="entry name" value="PyrdxlP-dep_Trfase_small"/>
</dbReference>
<keyword evidence="5" id="KW-0804">Transcription</keyword>
<proteinExistence type="inferred from homology"/>
<evidence type="ECO:0000256" key="3">
    <source>
        <dbReference type="ARBA" id="ARBA00023015"/>
    </source>
</evidence>
<dbReference type="PANTHER" id="PTHR46577:SF2">
    <property type="entry name" value="TRANSCRIPTIONAL REGULATORY PROTEIN"/>
    <property type="match status" value="1"/>
</dbReference>
<dbReference type="SMART" id="SM00345">
    <property type="entry name" value="HTH_GNTR"/>
    <property type="match status" value="1"/>
</dbReference>
<comment type="caution">
    <text evidence="7">The sequence shown here is derived from an EMBL/GenBank/DDBJ whole genome shotgun (WGS) entry which is preliminary data.</text>
</comment>
<keyword evidence="8" id="KW-1185">Reference proteome</keyword>
<sequence length="506" mass="56536">MENSQFHKKMISLLRYSCYNKFTSIITDTEMNILTSTDQNSKYETIAGTLKVMLESGVLRAGDKLPSLRKISLEKKVSISTVLQAYELLENEGYIESKPKSGYVVLARKGTSKIPTMPKKPKLVSSFGIDERISSLIDSLQNPDILPLGTGIPEKEYLPIPSLHKNLKKAILMADSHNYQNSQGYPGLRKQLSLRSSLQGVATHESEIIVTNGCQDALNLCIQVLTKPGDLIAVESPVYFGILQSVQRLGRKLIEIPVNPIHGMSLSHFEEALNRYPIQCVIINPNFQNPTGSLLSNENKKILVDLCAGKNIPIIEDDIYGDLYFTASRPLSLKSFDKKENVYKISSYSKIISPDLRIGWIVPGKKGPELQKEIKLSRLALPSIPQIALSEYLKTSYERNLKTLRRNLSSNLAKIRESVLKHFPESTYISNPQGGLVFWIELPDKIDSLLLQNEAWKHNVSIAPGPIFSGTGNFRNFLRLSGGVRLTSKVEEKIKTLGKLASKLRV</sequence>